<evidence type="ECO:0000313" key="3">
    <source>
        <dbReference type="Proteomes" id="UP000188947"/>
    </source>
</evidence>
<feature type="transmembrane region" description="Helical" evidence="1">
    <location>
        <begin position="342"/>
        <end position="371"/>
    </location>
</feature>
<protein>
    <recommendedName>
        <fullName evidence="4">DUF3667 domain-containing protein</fullName>
    </recommendedName>
</protein>
<feature type="transmembrane region" description="Helical" evidence="1">
    <location>
        <begin position="308"/>
        <end position="330"/>
    </location>
</feature>
<evidence type="ECO:0000313" key="2">
    <source>
        <dbReference type="EMBL" id="OOH97728.1"/>
    </source>
</evidence>
<dbReference type="EMBL" id="MPOG01000001">
    <property type="protein sequence ID" value="OOH97728.1"/>
    <property type="molecule type" value="Genomic_DNA"/>
</dbReference>
<name>A0A1V3U3Y5_ELIME</name>
<organism evidence="2 3">
    <name type="scientific">Elizabethkingia meningoseptica</name>
    <name type="common">Chryseobacterium meningosepticum</name>
    <dbReference type="NCBI Taxonomy" id="238"/>
    <lineage>
        <taxon>Bacteria</taxon>
        <taxon>Pseudomonadati</taxon>
        <taxon>Bacteroidota</taxon>
        <taxon>Flavobacteriia</taxon>
        <taxon>Flavobacteriales</taxon>
        <taxon>Weeksellaceae</taxon>
        <taxon>Elizabethkingia</taxon>
    </lineage>
</organism>
<dbReference type="STRING" id="238.BBD35_03915"/>
<dbReference type="Proteomes" id="UP000188947">
    <property type="component" value="Unassembled WGS sequence"/>
</dbReference>
<evidence type="ECO:0000256" key="1">
    <source>
        <dbReference type="SAM" id="Phobius"/>
    </source>
</evidence>
<keyword evidence="3" id="KW-1185">Reference proteome</keyword>
<comment type="caution">
    <text evidence="2">The sequence shown here is derived from an EMBL/GenBank/DDBJ whole genome shotgun (WGS) entry which is preliminary data.</text>
</comment>
<feature type="transmembrane region" description="Helical" evidence="1">
    <location>
        <begin position="246"/>
        <end position="264"/>
    </location>
</feature>
<dbReference type="Pfam" id="PF12412">
    <property type="entry name" value="DUF3667"/>
    <property type="match status" value="1"/>
</dbReference>
<keyword evidence="1" id="KW-1133">Transmembrane helix</keyword>
<sequence length="374" mass="43773">MGHHGKLRSDKTCLNCNHEVEERFCPHCGQENIEKRQPFYYLFTHFIEDFTHYDGQFWGTLKTLFFKPGKLTSVYLEGKRQLYVPPVKLYIFMSFITFFMFALFPPFKINMKGDKKEHQTAQNNEAKKQIVQTITKGIDDAKLNQKDSATVKKLDNAKSYIKDSMKVEDFQEGVASVMDTDNKISDDSSYLGYKTQEEYDKGTKNKAGHLGFIQDPFAHKFFELKEAGVKKGEIYIKLIETSFHNIPKALFIYLPIFALFLWVFHNKKKWWYFDHGIFTLHYFSFLLVSILTAHILTQITKALRDYAFINPLIGFVVFIIFTYSLIYFFIAHRRVYKSHGVISFIIGCFIFTLNFVAFLFLIVGLAIVSFLMMH</sequence>
<keyword evidence="1" id="KW-0812">Transmembrane</keyword>
<feature type="transmembrane region" description="Helical" evidence="1">
    <location>
        <begin position="276"/>
        <end position="296"/>
    </location>
</feature>
<keyword evidence="1" id="KW-0472">Membrane</keyword>
<gene>
    <name evidence="2" type="ORF">BMF97_00195</name>
</gene>
<accession>A0A1V3U3Y5</accession>
<proteinExistence type="predicted"/>
<dbReference type="RefSeq" id="WP_069215303.1">
    <property type="nucleotide sequence ID" value="NZ_CP016378.1"/>
</dbReference>
<dbReference type="OrthoDB" id="675873at2"/>
<evidence type="ECO:0008006" key="4">
    <source>
        <dbReference type="Google" id="ProtNLM"/>
    </source>
</evidence>
<feature type="transmembrane region" description="Helical" evidence="1">
    <location>
        <begin position="89"/>
        <end position="107"/>
    </location>
</feature>
<reference evidence="2 3" key="1">
    <citation type="submission" date="2016-11" db="EMBL/GenBank/DDBJ databases">
        <title>Genome sequence and comparative genomic analysis of clinical strain Elizabethkingia meningoseptica 61421 PRCM.</title>
        <authorList>
            <person name="Wang M."/>
            <person name="Hu S."/>
            <person name="Cao L."/>
            <person name="Jiang T."/>
            <person name="Zhou Y."/>
            <person name="Ming D."/>
        </authorList>
    </citation>
    <scope>NUCLEOTIDE SEQUENCE [LARGE SCALE GENOMIC DNA]</scope>
    <source>
        <strain evidence="2 3">61421 PRCM</strain>
    </source>
</reference>
<dbReference type="eggNOG" id="COG1566">
    <property type="taxonomic scope" value="Bacteria"/>
</dbReference>
<dbReference type="InterPro" id="IPR022134">
    <property type="entry name" value="DUF3667"/>
</dbReference>
<dbReference type="AlphaFoldDB" id="A0A1V3U3Y5"/>